<proteinExistence type="predicted"/>
<name>A0A645D1K8_9ZZZZ</name>
<organism evidence="1">
    <name type="scientific">bioreactor metagenome</name>
    <dbReference type="NCBI Taxonomy" id="1076179"/>
    <lineage>
        <taxon>unclassified sequences</taxon>
        <taxon>metagenomes</taxon>
        <taxon>ecological metagenomes</taxon>
    </lineage>
</organism>
<evidence type="ECO:0000313" key="1">
    <source>
        <dbReference type="EMBL" id="MPM82983.1"/>
    </source>
</evidence>
<sequence>MARRRRDFCRCGVSAQGISGLRGAGGDGRAFSALAPGMEKTFYLSVAAAGVGGGGGRAVGLGDLARRTGFLALFFHRRALEAVHFVDL</sequence>
<reference evidence="1" key="1">
    <citation type="submission" date="2019-08" db="EMBL/GenBank/DDBJ databases">
        <authorList>
            <person name="Kucharzyk K."/>
            <person name="Murdoch R.W."/>
            <person name="Higgins S."/>
            <person name="Loffler F."/>
        </authorList>
    </citation>
    <scope>NUCLEOTIDE SEQUENCE</scope>
</reference>
<gene>
    <name evidence="1" type="ORF">SDC9_130046</name>
</gene>
<dbReference type="AlphaFoldDB" id="A0A645D1K8"/>
<dbReference type="EMBL" id="VSSQ01031903">
    <property type="protein sequence ID" value="MPM82983.1"/>
    <property type="molecule type" value="Genomic_DNA"/>
</dbReference>
<accession>A0A645D1K8</accession>
<protein>
    <submittedName>
        <fullName evidence="1">Uncharacterized protein</fullName>
    </submittedName>
</protein>
<comment type="caution">
    <text evidence="1">The sequence shown here is derived from an EMBL/GenBank/DDBJ whole genome shotgun (WGS) entry which is preliminary data.</text>
</comment>